<gene>
    <name evidence="1" type="ORF">CEY16_11990</name>
</gene>
<organism evidence="1 2">
    <name type="scientific">Halalkalibacillus sediminis</name>
    <dbReference type="NCBI Taxonomy" id="2018042"/>
    <lineage>
        <taxon>Bacteria</taxon>
        <taxon>Bacillati</taxon>
        <taxon>Bacillota</taxon>
        <taxon>Bacilli</taxon>
        <taxon>Bacillales</taxon>
        <taxon>Bacillaceae</taxon>
        <taxon>Halalkalibacillus</taxon>
    </lineage>
</organism>
<dbReference type="InterPro" id="IPR007169">
    <property type="entry name" value="RemA-like"/>
</dbReference>
<dbReference type="EMBL" id="PJNH01000003">
    <property type="protein sequence ID" value="PKR77442.1"/>
    <property type="molecule type" value="Genomic_DNA"/>
</dbReference>
<sequence>MFIHIGDEHVIRSNDVISIIDYSLFHSSTIVEEMIFNQRKDGNVSEAAYDDAKSIVITKDHIYFSSLSVSTLNKRAQISNTLDQIDINLDQEKDSNIEE</sequence>
<dbReference type="NCBIfam" id="NF046065">
    <property type="entry name" value="MtxRegRemB"/>
    <property type="match status" value="1"/>
</dbReference>
<dbReference type="RefSeq" id="WP_101332270.1">
    <property type="nucleotide sequence ID" value="NZ_PJNH01000003.1"/>
</dbReference>
<dbReference type="AlphaFoldDB" id="A0A2I0QSX7"/>
<dbReference type="Pfam" id="PF04025">
    <property type="entry name" value="RemA-like"/>
    <property type="match status" value="1"/>
</dbReference>
<protein>
    <submittedName>
        <fullName evidence="1">DUF370 domain-containing protein</fullName>
    </submittedName>
</protein>
<comment type="caution">
    <text evidence="1">The sequence shown here is derived from an EMBL/GenBank/DDBJ whole genome shotgun (WGS) entry which is preliminary data.</text>
</comment>
<name>A0A2I0QSX7_9BACI</name>
<dbReference type="Proteomes" id="UP000243524">
    <property type="component" value="Unassembled WGS sequence"/>
</dbReference>
<accession>A0A2I0QSX7</accession>
<proteinExistence type="predicted"/>
<keyword evidence="2" id="KW-1185">Reference proteome</keyword>
<reference evidence="1 2" key="1">
    <citation type="submission" date="2017-06" db="EMBL/GenBank/DDBJ databases">
        <title>the draft geome sequence of Illustriluteabacillus marina B3227.</title>
        <authorList>
            <person name="He R.-H."/>
            <person name="Du Z.-J."/>
        </authorList>
    </citation>
    <scope>NUCLEOTIDE SEQUENCE [LARGE SCALE GENOMIC DNA]</scope>
    <source>
        <strain evidence="1 2">B3227</strain>
    </source>
</reference>
<dbReference type="OrthoDB" id="9811390at2"/>
<evidence type="ECO:0000313" key="2">
    <source>
        <dbReference type="Proteomes" id="UP000243524"/>
    </source>
</evidence>
<evidence type="ECO:0000313" key="1">
    <source>
        <dbReference type="EMBL" id="PKR77442.1"/>
    </source>
</evidence>